<evidence type="ECO:0000256" key="4">
    <source>
        <dbReference type="ARBA" id="ARBA00007245"/>
    </source>
</evidence>
<dbReference type="Pfam" id="PF12632">
    <property type="entry name" value="Vezatin"/>
    <property type="match status" value="1"/>
</dbReference>
<evidence type="ECO:0000256" key="11">
    <source>
        <dbReference type="ARBA" id="ARBA00023136"/>
    </source>
</evidence>
<feature type="domain" description="Myosin-binding" evidence="13">
    <location>
        <begin position="158"/>
        <end position="328"/>
    </location>
</feature>
<evidence type="ECO:0000256" key="12">
    <source>
        <dbReference type="ARBA" id="ARBA00023242"/>
    </source>
</evidence>
<keyword evidence="8" id="KW-0965">Cell junction</keyword>
<name>A0A8X6P225_NEPPI</name>
<evidence type="ECO:0000313" key="15">
    <source>
        <dbReference type="Proteomes" id="UP000887013"/>
    </source>
</evidence>
<dbReference type="PANTHER" id="PTHR15989">
    <property type="entry name" value="VEZATIN"/>
    <property type="match status" value="1"/>
</dbReference>
<evidence type="ECO:0000256" key="2">
    <source>
        <dbReference type="ARBA" id="ARBA00004536"/>
    </source>
</evidence>
<gene>
    <name evidence="14" type="primary">VEZT_0</name>
    <name evidence="14" type="ORF">NPIL_532941</name>
</gene>
<proteinExistence type="inferred from homology"/>
<keyword evidence="6" id="KW-1003">Cell membrane</keyword>
<comment type="subcellular location">
    <subcellularLocation>
        <location evidence="2">Cell junction</location>
        <location evidence="2">Adherens junction</location>
    </subcellularLocation>
    <subcellularLocation>
        <location evidence="3">Cell membrane</location>
        <topology evidence="3">Multi-pass membrane protein</topology>
    </subcellularLocation>
    <subcellularLocation>
        <location evidence="1">Nucleus</location>
    </subcellularLocation>
</comment>
<evidence type="ECO:0000256" key="8">
    <source>
        <dbReference type="ARBA" id="ARBA00022949"/>
    </source>
</evidence>
<comment type="similarity">
    <text evidence="4">Belongs to the vezatin family.</text>
</comment>
<sequence length="656" mass="75080">MAGMEDTDFDEDIILPDSPLDCYVRGIEDFKNPSLYEECFSNQNENTKILKSADQKKSVISTTNKLCYRSVISYVYDMSLRILSPIVALSIYLLLEISCFNKSFGVVQKFKLLSQEDEEFLVTFKSESKRTGKKKLSDFVVSHLKYVPLLFAFIIKYTSKILLLCKKSIKLIQEVELIARGFTTASVTGAAERIELSSSLPVNSCYRQYSKLRKCLFSWMKDIFKKYRCRTLVILNKISFDPVCDFPVCLAALQMEEFGGLLNYNLNSSELMEITDNFSISSLKTMYHLMEMQVSEFFKYLVFATIVIDNSPKQWKHIGYAHNLQSNVNALSKEMLVLCKDIEYTYEFYLSIETTYLDSKEKTYSSGSKIVTSALEITVHNINLRLKSSLLSSIEMEKCLNLEKYVDTKKYVQEIQCYLNLIKSQVSNIDDDFCELDRILNNLLNPKQELEVEATVPVCNEEKSQDSQLVLEKCDIEREIIDEVFEDTITNVVKETIKQENEYHHEVKKNSEMASRLLKELKNVLVVKADEHRTREQIALAKKFNEENHDNVNNEFEETVSENAGKISEDPFIKSGITMSDGEEVLTNETECKIEENVEDSGSFDQNHPSASFCFLPSSNSFAASIASVAAQRQKLFGMLSEEFVDGTDESESESS</sequence>
<evidence type="ECO:0000313" key="14">
    <source>
        <dbReference type="EMBL" id="GFT44327.1"/>
    </source>
</evidence>
<comment type="caution">
    <text evidence="14">The sequence shown here is derived from an EMBL/GenBank/DDBJ whole genome shotgun (WGS) entry which is preliminary data.</text>
</comment>
<keyword evidence="9" id="KW-1133">Transmembrane helix</keyword>
<keyword evidence="15" id="KW-1185">Reference proteome</keyword>
<evidence type="ECO:0000256" key="5">
    <source>
        <dbReference type="ARBA" id="ARBA00018125"/>
    </source>
</evidence>
<dbReference type="OrthoDB" id="21151at2759"/>
<dbReference type="GO" id="GO:0005886">
    <property type="term" value="C:plasma membrane"/>
    <property type="evidence" value="ECO:0007669"/>
    <property type="project" value="UniProtKB-SubCell"/>
</dbReference>
<dbReference type="InterPro" id="IPR026858">
    <property type="entry name" value="Vezatin"/>
</dbReference>
<evidence type="ECO:0000256" key="10">
    <source>
        <dbReference type="ARBA" id="ARBA00023054"/>
    </source>
</evidence>
<dbReference type="InterPro" id="IPR026859">
    <property type="entry name" value="Myosin-bd"/>
</dbReference>
<dbReference type="PANTHER" id="PTHR15989:SF5">
    <property type="entry name" value="VEZATIN"/>
    <property type="match status" value="1"/>
</dbReference>
<evidence type="ECO:0000256" key="6">
    <source>
        <dbReference type="ARBA" id="ARBA00022475"/>
    </source>
</evidence>
<evidence type="ECO:0000256" key="7">
    <source>
        <dbReference type="ARBA" id="ARBA00022692"/>
    </source>
</evidence>
<dbReference type="GO" id="GO:0017022">
    <property type="term" value="F:myosin binding"/>
    <property type="evidence" value="ECO:0007669"/>
    <property type="project" value="InterPro"/>
</dbReference>
<reference evidence="14" key="1">
    <citation type="submission" date="2020-08" db="EMBL/GenBank/DDBJ databases">
        <title>Multicomponent nature underlies the extraordinary mechanical properties of spider dragline silk.</title>
        <authorList>
            <person name="Kono N."/>
            <person name="Nakamura H."/>
            <person name="Mori M."/>
            <person name="Yoshida Y."/>
            <person name="Ohtoshi R."/>
            <person name="Malay A.D."/>
            <person name="Moran D.A.P."/>
            <person name="Tomita M."/>
            <person name="Numata K."/>
            <person name="Arakawa K."/>
        </authorList>
    </citation>
    <scope>NUCLEOTIDE SEQUENCE</scope>
</reference>
<organism evidence="14 15">
    <name type="scientific">Nephila pilipes</name>
    <name type="common">Giant wood spider</name>
    <name type="synonym">Nephila maculata</name>
    <dbReference type="NCBI Taxonomy" id="299642"/>
    <lineage>
        <taxon>Eukaryota</taxon>
        <taxon>Metazoa</taxon>
        <taxon>Ecdysozoa</taxon>
        <taxon>Arthropoda</taxon>
        <taxon>Chelicerata</taxon>
        <taxon>Arachnida</taxon>
        <taxon>Araneae</taxon>
        <taxon>Araneomorphae</taxon>
        <taxon>Entelegynae</taxon>
        <taxon>Araneoidea</taxon>
        <taxon>Nephilidae</taxon>
        <taxon>Nephila</taxon>
    </lineage>
</organism>
<evidence type="ECO:0000256" key="9">
    <source>
        <dbReference type="ARBA" id="ARBA00022989"/>
    </source>
</evidence>
<evidence type="ECO:0000256" key="3">
    <source>
        <dbReference type="ARBA" id="ARBA00004651"/>
    </source>
</evidence>
<keyword evidence="11" id="KW-0472">Membrane</keyword>
<dbReference type="Proteomes" id="UP000887013">
    <property type="component" value="Unassembled WGS sequence"/>
</dbReference>
<dbReference type="AlphaFoldDB" id="A0A8X6P225"/>
<dbReference type="GO" id="GO:0098609">
    <property type="term" value="P:cell-cell adhesion"/>
    <property type="evidence" value="ECO:0007669"/>
    <property type="project" value="InterPro"/>
</dbReference>
<dbReference type="GO" id="GO:0005912">
    <property type="term" value="C:adherens junction"/>
    <property type="evidence" value="ECO:0007669"/>
    <property type="project" value="UniProtKB-SubCell"/>
</dbReference>
<dbReference type="EMBL" id="BMAW01015531">
    <property type="protein sequence ID" value="GFT44327.1"/>
    <property type="molecule type" value="Genomic_DNA"/>
</dbReference>
<evidence type="ECO:0000256" key="1">
    <source>
        <dbReference type="ARBA" id="ARBA00004123"/>
    </source>
</evidence>
<keyword evidence="12" id="KW-0539">Nucleus</keyword>
<keyword evidence="7" id="KW-0812">Transmembrane</keyword>
<dbReference type="GO" id="GO:0005634">
    <property type="term" value="C:nucleus"/>
    <property type="evidence" value="ECO:0007669"/>
    <property type="project" value="UniProtKB-SubCell"/>
</dbReference>
<evidence type="ECO:0000259" key="13">
    <source>
        <dbReference type="Pfam" id="PF12632"/>
    </source>
</evidence>
<protein>
    <recommendedName>
        <fullName evidence="5">Vezatin</fullName>
    </recommendedName>
</protein>
<keyword evidence="10" id="KW-0175">Coiled coil</keyword>
<accession>A0A8X6P225</accession>